<dbReference type="GeneID" id="109401489"/>
<reference evidence="3" key="1">
    <citation type="journal article" date="2015" name="Proc. Natl. Acad. Sci. U.S.A.">
        <title>Genome sequence of the Asian Tiger mosquito, Aedes albopictus, reveals insights into its biology, genetics, and evolution.</title>
        <authorList>
            <person name="Chen X.G."/>
            <person name="Jiang X."/>
            <person name="Gu J."/>
            <person name="Xu M."/>
            <person name="Wu Y."/>
            <person name="Deng Y."/>
            <person name="Zhang C."/>
            <person name="Bonizzoni M."/>
            <person name="Dermauw W."/>
            <person name="Vontas J."/>
            <person name="Armbruster P."/>
            <person name="Huang X."/>
            <person name="Yang Y."/>
            <person name="Zhang H."/>
            <person name="He W."/>
            <person name="Peng H."/>
            <person name="Liu Y."/>
            <person name="Wu K."/>
            <person name="Chen J."/>
            <person name="Lirakis M."/>
            <person name="Topalis P."/>
            <person name="Van Leeuwen T."/>
            <person name="Hall A.B."/>
            <person name="Jiang X."/>
            <person name="Thorpe C."/>
            <person name="Mueller R.L."/>
            <person name="Sun C."/>
            <person name="Waterhouse R.M."/>
            <person name="Yan G."/>
            <person name="Tu Z.J."/>
            <person name="Fang X."/>
            <person name="James A.A."/>
        </authorList>
    </citation>
    <scope>NUCLEOTIDE SEQUENCE [LARGE SCALE GENOMIC DNA]</scope>
    <source>
        <strain evidence="3">Foshan</strain>
    </source>
</reference>
<name>A0ABM1YDV3_AEDAL</name>
<sequence length="478" mass="52154">MAKKIFRCGPIMTLFSTQRNINYFRTNNGNPFALKSVLNYFKIDTHKLPLKCCARFPQTIQFSSNDRNEQCLVSISVVQCSENESSDFAATAGSHSSRKCTAIFHELRLPTPTKAFAPFSQECFGQRTTPSPAAIQRTTPHPGRTTARQGMTTTRPKTTTRPRTTTKPVQSAKLVSVSPAGKTTPRGSPVKPAVVASPVVAVAGKAQTTRTTPKSNVKATTPARAVAVSVRTTSRQLTTIRTTLRTTPKNSKLVDARGTTQRTTTKTPTYSPTKLRSGVLMTTTRPPARPITTTMTNHPAGRTSTTSKPPTRSTPGFQNFVDIVTPPWWSSENTNERSSSIMLRGLPRDMPFFSEPPGNDSWIPPPQPEWYLDSEEAAYQDDDDGEGRNQTLTGVDVPSDVITELPRVALDNGTTTTVEGGTESGLAVETSTTAMQRSTTKPLLRRRKTTPLANTESPQRVLKRRKVLVTTTMAASVA</sequence>
<feature type="compositionally biased region" description="Low complexity" evidence="1">
    <location>
        <begin position="259"/>
        <end position="273"/>
    </location>
</feature>
<evidence type="ECO:0000313" key="2">
    <source>
        <dbReference type="EnsemblMetazoa" id="AALFPA23_008251.P11120"/>
    </source>
</evidence>
<protein>
    <submittedName>
        <fullName evidence="2">Uncharacterized protein</fullName>
    </submittedName>
</protein>
<dbReference type="Proteomes" id="UP000069940">
    <property type="component" value="Unassembled WGS sequence"/>
</dbReference>
<feature type="compositionally biased region" description="Low complexity" evidence="1">
    <location>
        <begin position="281"/>
        <end position="315"/>
    </location>
</feature>
<feature type="region of interest" description="Disordered" evidence="1">
    <location>
        <begin position="126"/>
        <end position="191"/>
    </location>
</feature>
<dbReference type="EnsemblMetazoa" id="AALFPA23_008251.R11120">
    <property type="protein sequence ID" value="AALFPA23_008251.P11120"/>
    <property type="gene ID" value="AALFPA23_008251"/>
</dbReference>
<reference evidence="2" key="2">
    <citation type="submission" date="2025-05" db="UniProtKB">
        <authorList>
            <consortium name="EnsemblMetazoa"/>
        </authorList>
    </citation>
    <scope>IDENTIFICATION</scope>
    <source>
        <strain evidence="2">Foshan</strain>
    </source>
</reference>
<proteinExistence type="predicted"/>
<feature type="region of interest" description="Disordered" evidence="1">
    <location>
        <begin position="251"/>
        <end position="318"/>
    </location>
</feature>
<evidence type="ECO:0000256" key="1">
    <source>
        <dbReference type="SAM" id="MobiDB-lite"/>
    </source>
</evidence>
<accession>A0ABM1YDV3</accession>
<dbReference type="RefSeq" id="XP_062712506.1">
    <property type="nucleotide sequence ID" value="XM_062856522.1"/>
</dbReference>
<feature type="compositionally biased region" description="Polar residues" evidence="1">
    <location>
        <begin position="126"/>
        <end position="139"/>
    </location>
</feature>
<feature type="compositionally biased region" description="Low complexity" evidence="1">
    <location>
        <begin position="152"/>
        <end position="168"/>
    </location>
</feature>
<keyword evidence="3" id="KW-1185">Reference proteome</keyword>
<evidence type="ECO:0000313" key="3">
    <source>
        <dbReference type="Proteomes" id="UP000069940"/>
    </source>
</evidence>
<organism evidence="2 3">
    <name type="scientific">Aedes albopictus</name>
    <name type="common">Asian tiger mosquito</name>
    <name type="synonym">Stegomyia albopicta</name>
    <dbReference type="NCBI Taxonomy" id="7160"/>
    <lineage>
        <taxon>Eukaryota</taxon>
        <taxon>Metazoa</taxon>
        <taxon>Ecdysozoa</taxon>
        <taxon>Arthropoda</taxon>
        <taxon>Hexapoda</taxon>
        <taxon>Insecta</taxon>
        <taxon>Pterygota</taxon>
        <taxon>Neoptera</taxon>
        <taxon>Endopterygota</taxon>
        <taxon>Diptera</taxon>
        <taxon>Nematocera</taxon>
        <taxon>Culicoidea</taxon>
        <taxon>Culicidae</taxon>
        <taxon>Culicinae</taxon>
        <taxon>Aedini</taxon>
        <taxon>Aedes</taxon>
        <taxon>Stegomyia</taxon>
    </lineage>
</organism>